<name>A0ABD0KPY7_9CAEN</name>
<organism evidence="1 2">
    <name type="scientific">Batillaria attramentaria</name>
    <dbReference type="NCBI Taxonomy" id="370345"/>
    <lineage>
        <taxon>Eukaryota</taxon>
        <taxon>Metazoa</taxon>
        <taxon>Spiralia</taxon>
        <taxon>Lophotrochozoa</taxon>
        <taxon>Mollusca</taxon>
        <taxon>Gastropoda</taxon>
        <taxon>Caenogastropoda</taxon>
        <taxon>Sorbeoconcha</taxon>
        <taxon>Cerithioidea</taxon>
        <taxon>Batillariidae</taxon>
        <taxon>Batillaria</taxon>
    </lineage>
</organism>
<dbReference type="EMBL" id="JACVVK020000141">
    <property type="protein sequence ID" value="KAK7489184.1"/>
    <property type="molecule type" value="Genomic_DNA"/>
</dbReference>
<dbReference type="Proteomes" id="UP001519460">
    <property type="component" value="Unassembled WGS sequence"/>
</dbReference>
<accession>A0ABD0KPY7</accession>
<sequence>MDFSVVRRSTPRARQEPTYRHLKDAATVLPVQMVYACRGPHLKIQSPQLLFQTPHLPIQRVVSPKVLTNTAIIRRRWLAMIHAAVALSVMLPSDALPLCLPILRVTQRLPILRVVSPKVLTNTAIIWRRRLAMIHAAVALSVMLPSDAFLPPRLPIPRIHPRTQLQLPPR</sequence>
<protein>
    <submittedName>
        <fullName evidence="1">Uncharacterized protein</fullName>
    </submittedName>
</protein>
<evidence type="ECO:0000313" key="1">
    <source>
        <dbReference type="EMBL" id="KAK7489184.1"/>
    </source>
</evidence>
<keyword evidence="2" id="KW-1185">Reference proteome</keyword>
<proteinExistence type="predicted"/>
<gene>
    <name evidence="1" type="ORF">BaRGS_00019562</name>
</gene>
<feature type="non-terminal residue" evidence="1">
    <location>
        <position position="170"/>
    </location>
</feature>
<reference evidence="1 2" key="1">
    <citation type="journal article" date="2023" name="Sci. Data">
        <title>Genome assembly of the Korean intertidal mud-creeper Batillaria attramentaria.</title>
        <authorList>
            <person name="Patra A.K."/>
            <person name="Ho P.T."/>
            <person name="Jun S."/>
            <person name="Lee S.J."/>
            <person name="Kim Y."/>
            <person name="Won Y.J."/>
        </authorList>
    </citation>
    <scope>NUCLEOTIDE SEQUENCE [LARGE SCALE GENOMIC DNA]</scope>
    <source>
        <strain evidence="1">Wonlab-2016</strain>
    </source>
</reference>
<evidence type="ECO:0000313" key="2">
    <source>
        <dbReference type="Proteomes" id="UP001519460"/>
    </source>
</evidence>
<dbReference type="AlphaFoldDB" id="A0ABD0KPY7"/>
<comment type="caution">
    <text evidence="1">The sequence shown here is derived from an EMBL/GenBank/DDBJ whole genome shotgun (WGS) entry which is preliminary data.</text>
</comment>